<proteinExistence type="inferred from homology"/>
<dbReference type="GO" id="GO:0016787">
    <property type="term" value="F:hydrolase activity"/>
    <property type="evidence" value="ECO:0007669"/>
    <property type="project" value="UniProtKB-KW"/>
</dbReference>
<dbReference type="InterPro" id="IPR050563">
    <property type="entry name" value="4-hydroxybenzoyl-CoA_TE"/>
</dbReference>
<accession>A0ABT7PMH8</accession>
<protein>
    <submittedName>
        <fullName evidence="4">Acyl-CoA thioesterase</fullName>
        <ecNumber evidence="4">3.1.2.-</ecNumber>
    </submittedName>
</protein>
<dbReference type="Pfam" id="PF13279">
    <property type="entry name" value="4HBT_2"/>
    <property type="match status" value="1"/>
</dbReference>
<dbReference type="PANTHER" id="PTHR31793">
    <property type="entry name" value="4-HYDROXYBENZOYL-COA THIOESTERASE FAMILY MEMBER"/>
    <property type="match status" value="1"/>
</dbReference>
<comment type="similarity">
    <text evidence="1">Belongs to the 4-hydroxybenzoyl-CoA thioesterase family.</text>
</comment>
<dbReference type="InterPro" id="IPR029069">
    <property type="entry name" value="HotDog_dom_sf"/>
</dbReference>
<keyword evidence="2 4" id="KW-0378">Hydrolase</keyword>
<keyword evidence="5" id="KW-1185">Reference proteome</keyword>
<evidence type="ECO:0000313" key="4">
    <source>
        <dbReference type="EMBL" id="MDM4017356.1"/>
    </source>
</evidence>
<reference evidence="4 5" key="1">
    <citation type="submission" date="2023-06" db="EMBL/GenBank/DDBJ databases">
        <title>Roseiconus lacunae JC819 isolated from Gulf of Mannar region, Tamil Nadu.</title>
        <authorList>
            <person name="Pk S."/>
            <person name="Ch S."/>
            <person name="Ch V.R."/>
        </authorList>
    </citation>
    <scope>NUCLEOTIDE SEQUENCE [LARGE SCALE GENOMIC DNA]</scope>
    <source>
        <strain evidence="4 5">JC819</strain>
    </source>
</reference>
<evidence type="ECO:0000256" key="1">
    <source>
        <dbReference type="ARBA" id="ARBA00005953"/>
    </source>
</evidence>
<gene>
    <name evidence="4" type="ORF">QTN89_18050</name>
</gene>
<evidence type="ECO:0000256" key="3">
    <source>
        <dbReference type="SAM" id="MobiDB-lite"/>
    </source>
</evidence>
<sequence>MNDSPPGNPTSAFPYFDLSHHVADDEIDAQQHVHNLRYLQWSLWAAGKHTAAIGWDAQEALARNVGWVVREHSIQYRVAALAGDDIVVRTWVADLQRFASRRKYVIFRPADRAVLARIETRWVFVDLQRHKVMPIPDEARQSSTILDQPPPLPWENQD</sequence>
<dbReference type="Gene3D" id="3.10.129.10">
    <property type="entry name" value="Hotdog Thioesterase"/>
    <property type="match status" value="1"/>
</dbReference>
<dbReference type="RefSeq" id="WP_289164808.1">
    <property type="nucleotide sequence ID" value="NZ_JASZZN010000013.1"/>
</dbReference>
<dbReference type="Proteomes" id="UP001239462">
    <property type="component" value="Unassembled WGS sequence"/>
</dbReference>
<evidence type="ECO:0000313" key="5">
    <source>
        <dbReference type="Proteomes" id="UP001239462"/>
    </source>
</evidence>
<dbReference type="CDD" id="cd00586">
    <property type="entry name" value="4HBT"/>
    <property type="match status" value="1"/>
</dbReference>
<evidence type="ECO:0000256" key="2">
    <source>
        <dbReference type="ARBA" id="ARBA00022801"/>
    </source>
</evidence>
<name>A0ABT7PMH8_9BACT</name>
<feature type="compositionally biased region" description="Pro residues" evidence="3">
    <location>
        <begin position="148"/>
        <end position="158"/>
    </location>
</feature>
<feature type="region of interest" description="Disordered" evidence="3">
    <location>
        <begin position="138"/>
        <end position="158"/>
    </location>
</feature>
<organism evidence="4 5">
    <name type="scientific">Roseiconus lacunae</name>
    <dbReference type="NCBI Taxonomy" id="2605694"/>
    <lineage>
        <taxon>Bacteria</taxon>
        <taxon>Pseudomonadati</taxon>
        <taxon>Planctomycetota</taxon>
        <taxon>Planctomycetia</taxon>
        <taxon>Pirellulales</taxon>
        <taxon>Pirellulaceae</taxon>
        <taxon>Roseiconus</taxon>
    </lineage>
</organism>
<dbReference type="EMBL" id="JASZZN010000013">
    <property type="protein sequence ID" value="MDM4017356.1"/>
    <property type="molecule type" value="Genomic_DNA"/>
</dbReference>
<dbReference type="PANTHER" id="PTHR31793:SF27">
    <property type="entry name" value="NOVEL THIOESTERASE SUPERFAMILY DOMAIN AND SAPOSIN A-TYPE DOMAIN CONTAINING PROTEIN (0610012H03RIK)"/>
    <property type="match status" value="1"/>
</dbReference>
<dbReference type="EC" id="3.1.2.-" evidence="4"/>
<comment type="caution">
    <text evidence="4">The sequence shown here is derived from an EMBL/GenBank/DDBJ whole genome shotgun (WGS) entry which is preliminary data.</text>
</comment>
<dbReference type="SUPFAM" id="SSF54637">
    <property type="entry name" value="Thioesterase/thiol ester dehydrase-isomerase"/>
    <property type="match status" value="1"/>
</dbReference>